<dbReference type="SUPFAM" id="SSF54106">
    <property type="entry name" value="LysM domain"/>
    <property type="match status" value="1"/>
</dbReference>
<dbReference type="EMBL" id="ABSU01000027">
    <property type="protein sequence ID" value="EFE30699.1"/>
    <property type="molecule type" value="Genomic_DNA"/>
</dbReference>
<dbReference type="PANTHER" id="PTHR34997">
    <property type="entry name" value="AM15"/>
    <property type="match status" value="1"/>
</dbReference>
<dbReference type="InterPro" id="IPR018392">
    <property type="entry name" value="LysM"/>
</dbReference>
<proteinExistence type="predicted"/>
<keyword evidence="2" id="KW-0843">Virulence</keyword>
<keyword evidence="6" id="KW-1185">Reference proteome</keyword>
<dbReference type="InterPro" id="IPR052210">
    <property type="entry name" value="LysM1-like"/>
</dbReference>
<dbReference type="Pfam" id="PF01476">
    <property type="entry name" value="LysM"/>
    <property type="match status" value="1"/>
</dbReference>
<evidence type="ECO:0000256" key="2">
    <source>
        <dbReference type="ARBA" id="ARBA00023026"/>
    </source>
</evidence>
<evidence type="ECO:0000313" key="5">
    <source>
        <dbReference type="EMBL" id="EFE30699.1"/>
    </source>
</evidence>
<sequence>MIAEWANDKNRSASHACSECELGIQHIRLSSPFGYNDEDAAVFSALTSSCGVQGYNYDIPAQYALNWTGPFPDRSCDHTEITAQPNDTCINLSGSNSVSTFHLIQENAMDFACNDLPRRSHYLCLPLHCKTHQLGTVEDCNSLVEHFNITMKELLKWNPMINPNCTNLDSWRGWHLCTSSPTSTIPYREDGSLKRPERKLPTPPTPNPLAPGTIEGCYRYENANEEESARDASLNVCWWWAAKGEVKVEELLAWNPSLRWGEDCYLKPGYRSGYNRQKYATKIKGQRFSREIESANSSIEYLSCSEIPDYTGLSLSELRTLNPWIEKNCKEDTFTSKLSEDGFLQLCLEHSNPDLTPLSLPDSIQPAATTICKEWHIVSEGDTCQSVIEKYGISPDEFSSWNPGIRNDCSTLWVGYGVCIGVKM</sequence>
<dbReference type="Gene3D" id="3.10.350.10">
    <property type="entry name" value="LysM domain"/>
    <property type="match status" value="2"/>
</dbReference>
<dbReference type="SMART" id="SM00257">
    <property type="entry name" value="LysM"/>
    <property type="match status" value="1"/>
</dbReference>
<dbReference type="CDD" id="cd00118">
    <property type="entry name" value="LysM"/>
    <property type="match status" value="1"/>
</dbReference>
<dbReference type="RefSeq" id="XP_003011339.1">
    <property type="nucleotide sequence ID" value="XM_003011293.1"/>
</dbReference>
<dbReference type="STRING" id="663331.D4B1R7"/>
<evidence type="ECO:0000313" key="6">
    <source>
        <dbReference type="Proteomes" id="UP000008866"/>
    </source>
</evidence>
<protein>
    <recommendedName>
        <fullName evidence="4">LysM domain-containing protein</fullName>
    </recommendedName>
</protein>
<dbReference type="eggNOG" id="KOG2806">
    <property type="taxonomic scope" value="Eukaryota"/>
</dbReference>
<dbReference type="PROSITE" id="PS51782">
    <property type="entry name" value="LYSM"/>
    <property type="match status" value="1"/>
</dbReference>
<comment type="caution">
    <text evidence="5">The sequence shown here is derived from an EMBL/GenBank/DDBJ whole genome shotgun (WGS) entry which is preliminary data.</text>
</comment>
<dbReference type="GeneID" id="9524240"/>
<dbReference type="AlphaFoldDB" id="D4B1R7"/>
<dbReference type="GO" id="GO:0008061">
    <property type="term" value="F:chitin binding"/>
    <property type="evidence" value="ECO:0007669"/>
    <property type="project" value="UniProtKB-KW"/>
</dbReference>
<feature type="region of interest" description="Disordered" evidence="3">
    <location>
        <begin position="188"/>
        <end position="207"/>
    </location>
</feature>
<gene>
    <name evidence="5" type="ORF">ARB_02398</name>
</gene>
<dbReference type="HOGENOM" id="CLU_010591_5_2_1"/>
<evidence type="ECO:0000256" key="3">
    <source>
        <dbReference type="SAM" id="MobiDB-lite"/>
    </source>
</evidence>
<keyword evidence="1" id="KW-0147">Chitin-binding</keyword>
<evidence type="ECO:0000259" key="4">
    <source>
        <dbReference type="PROSITE" id="PS51782"/>
    </source>
</evidence>
<feature type="domain" description="LysM" evidence="4">
    <location>
        <begin position="374"/>
        <end position="420"/>
    </location>
</feature>
<accession>D4B1R7</accession>
<dbReference type="PANTHER" id="PTHR34997:SF1">
    <property type="entry name" value="PEPTIDOGLYCAN-BINDING LYSIN DOMAIN"/>
    <property type="match status" value="1"/>
</dbReference>
<feature type="compositionally biased region" description="Basic and acidic residues" evidence="3">
    <location>
        <begin position="188"/>
        <end position="200"/>
    </location>
</feature>
<dbReference type="Proteomes" id="UP000008866">
    <property type="component" value="Unassembled WGS sequence"/>
</dbReference>
<reference evidence="6" key="1">
    <citation type="journal article" date="2011" name="Genome Biol.">
        <title>Comparative and functional genomics provide insights into the pathogenicity of dermatophytic fungi.</title>
        <authorList>
            <person name="Burmester A."/>
            <person name="Shelest E."/>
            <person name="Gloeckner G."/>
            <person name="Heddergott C."/>
            <person name="Schindler S."/>
            <person name="Staib P."/>
            <person name="Heidel A."/>
            <person name="Felder M."/>
            <person name="Petzold A."/>
            <person name="Szafranski K."/>
            <person name="Feuermann M."/>
            <person name="Pedruzzi I."/>
            <person name="Priebe S."/>
            <person name="Groth M."/>
            <person name="Winkler R."/>
            <person name="Li W."/>
            <person name="Kniemeyer O."/>
            <person name="Schroeckh V."/>
            <person name="Hertweck C."/>
            <person name="Hube B."/>
            <person name="White T.C."/>
            <person name="Platzer M."/>
            <person name="Guthke R."/>
            <person name="Heitman J."/>
            <person name="Woestemeyer J."/>
            <person name="Zipfel P.F."/>
            <person name="Monod M."/>
            <person name="Brakhage A.A."/>
        </authorList>
    </citation>
    <scope>NUCLEOTIDE SEQUENCE [LARGE SCALE GENOMIC DNA]</scope>
    <source>
        <strain evidence="6">ATCC MYA-4681 / CBS 112371</strain>
    </source>
</reference>
<dbReference type="InterPro" id="IPR036779">
    <property type="entry name" value="LysM_dom_sf"/>
</dbReference>
<dbReference type="KEGG" id="abe:ARB_02398"/>
<name>D4B1R7_ARTBC</name>
<organism evidence="5 6">
    <name type="scientific">Arthroderma benhamiae (strain ATCC MYA-4681 / CBS 112371)</name>
    <name type="common">Trichophyton mentagrophytes</name>
    <dbReference type="NCBI Taxonomy" id="663331"/>
    <lineage>
        <taxon>Eukaryota</taxon>
        <taxon>Fungi</taxon>
        <taxon>Dikarya</taxon>
        <taxon>Ascomycota</taxon>
        <taxon>Pezizomycotina</taxon>
        <taxon>Eurotiomycetes</taxon>
        <taxon>Eurotiomycetidae</taxon>
        <taxon>Onygenales</taxon>
        <taxon>Arthrodermataceae</taxon>
        <taxon>Trichophyton</taxon>
    </lineage>
</organism>
<dbReference type="OMA" id="CKEWHIV"/>
<evidence type="ECO:0000256" key="1">
    <source>
        <dbReference type="ARBA" id="ARBA00022669"/>
    </source>
</evidence>